<dbReference type="Proteomes" id="UP000830116">
    <property type="component" value="Chromosome"/>
</dbReference>
<keyword evidence="3" id="KW-1185">Reference proteome</keyword>
<keyword evidence="1" id="KW-1133">Transmembrane helix</keyword>
<sequence>MNTILRGIWASVMATGSMTLTLFGYFKKLPFLQKAPLPPALLSEDVVAKTGISKFLNSQKQQQVTMVSHFGYGAAAGVVYAFLAEKIPGSNPLVKGAAFGLAVWAASYYGLIPGLGLASAGARMTKQRNLMMAVSHVVWGSSLAFAEQELRHRGKDMLDGRQHPLRAH</sequence>
<dbReference type="InterPro" id="IPR009898">
    <property type="entry name" value="DUF1440"/>
</dbReference>
<evidence type="ECO:0000313" key="2">
    <source>
        <dbReference type="EMBL" id="UOF02512.1"/>
    </source>
</evidence>
<accession>A0ABY4CC12</accession>
<feature type="transmembrane region" description="Helical" evidence="1">
    <location>
        <begin position="6"/>
        <end position="26"/>
    </location>
</feature>
<dbReference type="RefSeq" id="WP_243540069.1">
    <property type="nucleotide sequence ID" value="NZ_CP093442.1"/>
</dbReference>
<gene>
    <name evidence="2" type="ORF">MNR06_06050</name>
</gene>
<evidence type="ECO:0000313" key="3">
    <source>
        <dbReference type="Proteomes" id="UP000830116"/>
    </source>
</evidence>
<proteinExistence type="predicted"/>
<keyword evidence="1" id="KW-0472">Membrane</keyword>
<name>A0ABY4CC12_9BACT</name>
<keyword evidence="1" id="KW-0812">Transmembrane</keyword>
<evidence type="ECO:0000256" key="1">
    <source>
        <dbReference type="SAM" id="Phobius"/>
    </source>
</evidence>
<protein>
    <submittedName>
        <fullName evidence="2">DUF1440 domain-containing protein</fullName>
    </submittedName>
</protein>
<dbReference type="Pfam" id="PF07274">
    <property type="entry name" value="DUF1440"/>
    <property type="match status" value="1"/>
</dbReference>
<dbReference type="EMBL" id="CP093442">
    <property type="protein sequence ID" value="UOF02512.1"/>
    <property type="molecule type" value="Genomic_DNA"/>
</dbReference>
<reference evidence="2" key="1">
    <citation type="submission" date="2022-03" db="EMBL/GenBank/DDBJ databases">
        <title>Genome Identification and Characterization of new species Bdellovibrio reynosense LBG001 sp. nov. from a Mexico soil sample.</title>
        <authorList>
            <person name="Camilli A."/>
            <person name="Ajao Y."/>
            <person name="Guo X."/>
        </authorList>
    </citation>
    <scope>NUCLEOTIDE SEQUENCE</scope>
    <source>
        <strain evidence="2">LBG001</strain>
    </source>
</reference>
<organism evidence="2 3">
    <name type="scientific">Bdellovibrio reynosensis</name>
    <dbReference type="NCBI Taxonomy" id="2835041"/>
    <lineage>
        <taxon>Bacteria</taxon>
        <taxon>Pseudomonadati</taxon>
        <taxon>Bdellovibrionota</taxon>
        <taxon>Bdellovibrionia</taxon>
        <taxon>Bdellovibrionales</taxon>
        <taxon>Pseudobdellovibrionaceae</taxon>
        <taxon>Bdellovibrio</taxon>
    </lineage>
</organism>
<feature type="transmembrane region" description="Helical" evidence="1">
    <location>
        <begin position="96"/>
        <end position="122"/>
    </location>
</feature>
<feature type="transmembrane region" description="Helical" evidence="1">
    <location>
        <begin position="64"/>
        <end position="84"/>
    </location>
</feature>